<feature type="compositionally biased region" description="Low complexity" evidence="7">
    <location>
        <begin position="1373"/>
        <end position="1388"/>
    </location>
</feature>
<dbReference type="InterPro" id="IPR000219">
    <property type="entry name" value="DH_dom"/>
</dbReference>
<evidence type="ECO:0000256" key="7">
    <source>
        <dbReference type="SAM" id="MobiDB-lite"/>
    </source>
</evidence>
<feature type="compositionally biased region" description="Polar residues" evidence="7">
    <location>
        <begin position="1251"/>
        <end position="1262"/>
    </location>
</feature>
<dbReference type="PROSITE" id="PS50003">
    <property type="entry name" value="PH_DOMAIN"/>
    <property type="match status" value="1"/>
</dbReference>
<keyword evidence="4" id="KW-0863">Zinc-finger</keyword>
<gene>
    <name evidence="10" type="ORF">pdam_00000196</name>
</gene>
<feature type="domain" description="DH" evidence="9">
    <location>
        <begin position="832"/>
        <end position="1019"/>
    </location>
</feature>
<feature type="compositionally biased region" description="Basic and acidic residues" evidence="7">
    <location>
        <begin position="1297"/>
        <end position="1309"/>
    </location>
</feature>
<protein>
    <recommendedName>
        <fullName evidence="12">DH domain-containing protein</fullName>
    </recommendedName>
</protein>
<evidence type="ECO:0000256" key="2">
    <source>
        <dbReference type="ARBA" id="ARBA00022490"/>
    </source>
</evidence>
<dbReference type="SMART" id="SM00325">
    <property type="entry name" value="RhoGEF"/>
    <property type="match status" value="1"/>
</dbReference>
<feature type="compositionally biased region" description="Basic and acidic residues" evidence="7">
    <location>
        <begin position="326"/>
        <end position="337"/>
    </location>
</feature>
<dbReference type="SUPFAM" id="SSF50729">
    <property type="entry name" value="PH domain-like"/>
    <property type="match status" value="1"/>
</dbReference>
<keyword evidence="2" id="KW-0963">Cytoplasm</keyword>
<feature type="region of interest" description="Disordered" evidence="7">
    <location>
        <begin position="312"/>
        <end position="359"/>
    </location>
</feature>
<feature type="region of interest" description="Disordered" evidence="7">
    <location>
        <begin position="1251"/>
        <end position="1489"/>
    </location>
</feature>
<reference evidence="10 11" key="1">
    <citation type="journal article" date="2018" name="Sci. Rep.">
        <title>Comparative analysis of the Pocillopora damicornis genome highlights role of immune system in coral evolution.</title>
        <authorList>
            <person name="Cunning R."/>
            <person name="Bay R.A."/>
            <person name="Gillette P."/>
            <person name="Baker A.C."/>
            <person name="Traylor-Knowles N."/>
        </authorList>
    </citation>
    <scope>NUCLEOTIDE SEQUENCE [LARGE SCALE GENOMIC DNA]</scope>
    <source>
        <strain evidence="10">RSMAS</strain>
        <tissue evidence="10">Whole animal</tissue>
    </source>
</reference>
<feature type="compositionally biased region" description="Polar residues" evidence="7">
    <location>
        <begin position="1270"/>
        <end position="1279"/>
    </location>
</feature>
<feature type="compositionally biased region" description="Polar residues" evidence="7">
    <location>
        <begin position="1446"/>
        <end position="1460"/>
    </location>
</feature>
<dbReference type="Gene3D" id="2.30.29.30">
    <property type="entry name" value="Pleckstrin-homology domain (PH domain)/Phosphotyrosine-binding domain (PTB)"/>
    <property type="match status" value="1"/>
</dbReference>
<comment type="subcellular location">
    <subcellularLocation>
        <location evidence="1">Cytoplasm</location>
    </subcellularLocation>
</comment>
<feature type="coiled-coil region" evidence="6">
    <location>
        <begin position="1208"/>
        <end position="1235"/>
    </location>
</feature>
<proteinExistence type="predicted"/>
<dbReference type="CDD" id="cd00160">
    <property type="entry name" value="RhoGEF"/>
    <property type="match status" value="1"/>
</dbReference>
<dbReference type="SUPFAM" id="SSF48065">
    <property type="entry name" value="DBL homology domain (DH-domain)"/>
    <property type="match status" value="1"/>
</dbReference>
<feature type="compositionally biased region" description="Polar residues" evidence="7">
    <location>
        <begin position="342"/>
        <end position="352"/>
    </location>
</feature>
<dbReference type="InterPro" id="IPR051632">
    <property type="entry name" value="Rho_GEF"/>
</dbReference>
<evidence type="ECO:0000256" key="1">
    <source>
        <dbReference type="ARBA" id="ARBA00004496"/>
    </source>
</evidence>
<keyword evidence="5 6" id="KW-0175">Coiled coil</keyword>
<sequence>MNSSKPKDADKITEACCMAFTPQSSPTRGGEVIFITFSDEFPLPDNGDFYMVFEGKKQRHVTTAQQINTFTLRAIVPDHDQAEKVTLTVYCAQESKVGPLSSHKFLYLLETEQIIAKLLADSASDSKLFECLSSLSLISNAVSKEYRDTLDSRITNAFEFLDLSPTWSLFGENGVENFQNENGQETLLHLSARLGFSQLATYLLDQPGSMEALHIQDKSGKLPEEIAREKGMKLLADMFSRGPGDCEKRTVKDMSKPQVKKSELGTTTISSYKTQHQNSLEKDIEMLQNINSLVEEEMKKRVPKFRHSWPVRRKNKDTTDASSSDEEIKQINRELSPKKFTGQLNSMTSARSSGGGNRQLLEQNLKRLRDINEEIQKLRMVNSQRGSREAGRSGMQGKNLRRLSCPSLSAQDLQQAQVIAGMKSKEEKSIVNGTVDQKDRKASPLGINLRTSPDRTRETTQRQEDTSNSADDKLLSVDCKSDVRRAHSWGKHEERPELNKRVSSSLDDLTKEADCEEKVENDKPRSRIHALKNKRPVSLNLDSPKEEGNKLADILDSIKKASDDKQNLGKASSSVSITSLTDVDVNVNHKDNGLLSPNKSNLHTKSYSYSCLADLKLGEDGNPIEDKRLGSQFSPEIQKRSLSKAETQMSLMDFLNDEEAQEKASNRLSLEEFLGVNGPELSADDSEEAEKEKQEPGKGIRRFSMLFGSKSSTKQLKRELPKIQKGSNRSSLRKEKSFCKFDTHVPVLPNPGLLTRGGRGGMSSRSSVQTKPTSPLPFRSKSFTVDDENKDKDKGKDKDKPNIQAILILTLNLNQKLGALASTRRMTAKDIKRQDVIHELIQTEVHHVRTLKIMQKIFYKGMLDYLSQDTAYQILPRLDDLLQINGDFLNRLRASEDRETIVNSIGDILEEQFSGENGEKMKSAYGEFCSNHMEAVELYKKLLRTDKKFAVFIKKCNANKYCRRLSIPECITLVTQRLTKYPMLIEAIVKTTKESKPDFSSLKNSITLIKMILQSVDQTIKDYEKQKLLQEMKLKLDLKVTVNFKNGKVKNIDFAANTSKLVHDGVLMWKTAKNKLNETRVLVMEDMLVFLQEKDQKYSLLSLDQKAPVVRLKKLIVREVATDRKAIFLVSPSSQIPEMYEIVCESAAEKKRWMEIIRDAVANAPGDENLDDSSLITTAAGERRKIILRRASVLIDQVHNKDLEDADRGKHLAEMQELVSQIEAMEKEKSKVDADKSKELAKTKECLMTTMQQVQSTLSSEDPSSEEAQSDTQGSSSSLFVPGIGPKRAETFSGFDSKLKPDNLNKDNINRASSMRTERPGMGFPSRQLPGAVSPAGGASPKMKHKRRSSGGGGGWSFLSKSGGKEDKEQSGSTGDLASDSPSSSPSQTPTPSPLPGQEPDTATDIDGGVKSARFRPVKEQGGNTSPPLQIKADHQQGRLKHNLREQVQQLSSPRAQRQTRPFIIDEEDKEREQKDQSPEGATQDVIYF</sequence>
<dbReference type="CDD" id="cd13329">
    <property type="entry name" value="PH_RhoGEF"/>
    <property type="match status" value="1"/>
</dbReference>
<feature type="region of interest" description="Disordered" evidence="7">
    <location>
        <begin position="749"/>
        <end position="799"/>
    </location>
</feature>
<dbReference type="Proteomes" id="UP000275408">
    <property type="component" value="Unassembled WGS sequence"/>
</dbReference>
<dbReference type="Pfam" id="PF00621">
    <property type="entry name" value="RhoGEF"/>
    <property type="match status" value="1"/>
</dbReference>
<evidence type="ECO:0000313" key="11">
    <source>
        <dbReference type="Proteomes" id="UP000275408"/>
    </source>
</evidence>
<evidence type="ECO:0000256" key="3">
    <source>
        <dbReference type="ARBA" id="ARBA00022553"/>
    </source>
</evidence>
<feature type="region of interest" description="Disordered" evidence="7">
    <location>
        <begin position="678"/>
        <end position="734"/>
    </location>
</feature>
<name>A0A3M6UXI9_POCDA</name>
<dbReference type="PANTHER" id="PTHR13944:SF21">
    <property type="entry name" value="CYSTS, ISOFORM C"/>
    <property type="match status" value="1"/>
</dbReference>
<dbReference type="PROSITE" id="PS50010">
    <property type="entry name" value="DH_2"/>
    <property type="match status" value="1"/>
</dbReference>
<dbReference type="InterPro" id="IPR035899">
    <property type="entry name" value="DBL_dom_sf"/>
</dbReference>
<evidence type="ECO:0000259" key="9">
    <source>
        <dbReference type="PROSITE" id="PS50010"/>
    </source>
</evidence>
<evidence type="ECO:0000256" key="5">
    <source>
        <dbReference type="ARBA" id="ARBA00023054"/>
    </source>
</evidence>
<feature type="region of interest" description="Disordered" evidence="7">
    <location>
        <begin position="510"/>
        <end position="531"/>
    </location>
</feature>
<evidence type="ECO:0000313" key="10">
    <source>
        <dbReference type="EMBL" id="RMX58330.1"/>
    </source>
</evidence>
<evidence type="ECO:0000259" key="8">
    <source>
        <dbReference type="PROSITE" id="PS50003"/>
    </source>
</evidence>
<keyword evidence="4" id="KW-0479">Metal-binding</keyword>
<feature type="compositionally biased region" description="Basic and acidic residues" evidence="7">
    <location>
        <begin position="510"/>
        <end position="525"/>
    </location>
</feature>
<dbReference type="GO" id="GO:0035023">
    <property type="term" value="P:regulation of Rho protein signal transduction"/>
    <property type="evidence" value="ECO:0007669"/>
    <property type="project" value="TreeGrafter"/>
</dbReference>
<keyword evidence="3" id="KW-0597">Phosphoprotein</keyword>
<dbReference type="OrthoDB" id="28045at2759"/>
<feature type="region of interest" description="Disordered" evidence="7">
    <location>
        <begin position="428"/>
        <end position="474"/>
    </location>
</feature>
<dbReference type="InterPro" id="IPR001849">
    <property type="entry name" value="PH_domain"/>
</dbReference>
<organism evidence="10 11">
    <name type="scientific">Pocillopora damicornis</name>
    <name type="common">Cauliflower coral</name>
    <name type="synonym">Millepora damicornis</name>
    <dbReference type="NCBI Taxonomy" id="46731"/>
    <lineage>
        <taxon>Eukaryota</taxon>
        <taxon>Metazoa</taxon>
        <taxon>Cnidaria</taxon>
        <taxon>Anthozoa</taxon>
        <taxon>Hexacorallia</taxon>
        <taxon>Scleractinia</taxon>
        <taxon>Astrocoeniina</taxon>
        <taxon>Pocilloporidae</taxon>
        <taxon>Pocillopora</taxon>
    </lineage>
</organism>
<dbReference type="InterPro" id="IPR011993">
    <property type="entry name" value="PH-like_dom_sf"/>
</dbReference>
<feature type="compositionally biased region" description="Basic and acidic residues" evidence="7">
    <location>
        <begin position="452"/>
        <end position="474"/>
    </location>
</feature>
<dbReference type="PANTHER" id="PTHR13944">
    <property type="entry name" value="AGAP007712-PA"/>
    <property type="match status" value="1"/>
</dbReference>
<accession>A0A3M6UXI9</accession>
<feature type="domain" description="PH" evidence="8">
    <location>
        <begin position="1060"/>
        <end position="1162"/>
    </location>
</feature>
<dbReference type="GO" id="GO:0008270">
    <property type="term" value="F:zinc ion binding"/>
    <property type="evidence" value="ECO:0007669"/>
    <property type="project" value="UniProtKB-KW"/>
</dbReference>
<evidence type="ECO:0008006" key="12">
    <source>
        <dbReference type="Google" id="ProtNLM"/>
    </source>
</evidence>
<dbReference type="Gene3D" id="1.20.900.10">
    <property type="entry name" value="Dbl homology (DH) domain"/>
    <property type="match status" value="1"/>
</dbReference>
<dbReference type="SMART" id="SM00233">
    <property type="entry name" value="PH"/>
    <property type="match status" value="1"/>
</dbReference>
<keyword evidence="11" id="KW-1185">Reference proteome</keyword>
<evidence type="ECO:0000256" key="4">
    <source>
        <dbReference type="ARBA" id="ARBA00022771"/>
    </source>
</evidence>
<dbReference type="InterPro" id="IPR041020">
    <property type="entry name" value="PH_16"/>
</dbReference>
<comment type="caution">
    <text evidence="10">The sequence shown here is derived from an EMBL/GenBank/DDBJ whole genome shotgun (WGS) entry which is preliminary data.</text>
</comment>
<dbReference type="STRING" id="46731.A0A3M6UXI9"/>
<dbReference type="GO" id="GO:0005085">
    <property type="term" value="F:guanyl-nucleotide exchange factor activity"/>
    <property type="evidence" value="ECO:0007669"/>
    <property type="project" value="InterPro"/>
</dbReference>
<keyword evidence="4" id="KW-0862">Zinc</keyword>
<dbReference type="Pfam" id="PF17838">
    <property type="entry name" value="PH_16"/>
    <property type="match status" value="1"/>
</dbReference>
<dbReference type="GO" id="GO:0005737">
    <property type="term" value="C:cytoplasm"/>
    <property type="evidence" value="ECO:0007669"/>
    <property type="project" value="UniProtKB-SubCell"/>
</dbReference>
<dbReference type="EMBL" id="RCHS01000537">
    <property type="protein sequence ID" value="RMX58330.1"/>
    <property type="molecule type" value="Genomic_DNA"/>
</dbReference>
<feature type="compositionally biased region" description="Basic and acidic residues" evidence="7">
    <location>
        <begin position="787"/>
        <end position="799"/>
    </location>
</feature>
<evidence type="ECO:0000256" key="6">
    <source>
        <dbReference type="SAM" id="Coils"/>
    </source>
</evidence>